<feature type="chain" id="PRO_5037433984" evidence="2">
    <location>
        <begin position="27"/>
        <end position="296"/>
    </location>
</feature>
<dbReference type="RefSeq" id="WP_173679953.1">
    <property type="nucleotide sequence ID" value="NZ_JAAZWO010000049.1"/>
</dbReference>
<feature type="signal peptide" evidence="2">
    <location>
        <begin position="1"/>
        <end position="26"/>
    </location>
</feature>
<keyword evidence="1" id="KW-0472">Membrane</keyword>
<proteinExistence type="predicted"/>
<organism evidence="3 4">
    <name type="scientific">Clostridium tetanomorphum</name>
    <dbReference type="NCBI Taxonomy" id="1553"/>
    <lineage>
        <taxon>Bacteria</taxon>
        <taxon>Bacillati</taxon>
        <taxon>Bacillota</taxon>
        <taxon>Clostridia</taxon>
        <taxon>Eubacteriales</taxon>
        <taxon>Clostridiaceae</taxon>
        <taxon>Clostridium</taxon>
    </lineage>
</organism>
<evidence type="ECO:0000256" key="1">
    <source>
        <dbReference type="SAM" id="Phobius"/>
    </source>
</evidence>
<protein>
    <submittedName>
        <fullName evidence="3">Polymer-forming cytoskeletal protein</fullName>
    </submittedName>
</protein>
<comment type="caution">
    <text evidence="3">The sequence shown here is derived from an EMBL/GenBank/DDBJ whole genome shotgun (WGS) entry which is preliminary data.</text>
</comment>
<dbReference type="AlphaFoldDB" id="A0A923J2N0"/>
<feature type="transmembrane region" description="Helical" evidence="1">
    <location>
        <begin position="199"/>
        <end position="224"/>
    </location>
</feature>
<evidence type="ECO:0000313" key="4">
    <source>
        <dbReference type="Proteomes" id="UP000563151"/>
    </source>
</evidence>
<reference evidence="3 4" key="1">
    <citation type="submission" date="2020-04" db="EMBL/GenBank/DDBJ databases">
        <title>Genomic insights into acetone-butanol-ethanol (ABE) fermentation by sequencing solventogenic clostridia strains.</title>
        <authorList>
            <person name="Brown S."/>
        </authorList>
    </citation>
    <scope>NUCLEOTIDE SEQUENCE [LARGE SCALE GENOMIC DNA]</scope>
    <source>
        <strain evidence="3 4">DJ011</strain>
    </source>
</reference>
<feature type="transmembrane region" description="Helical" evidence="1">
    <location>
        <begin position="263"/>
        <end position="282"/>
    </location>
</feature>
<evidence type="ECO:0000256" key="2">
    <source>
        <dbReference type="SAM" id="SignalP"/>
    </source>
</evidence>
<keyword evidence="2" id="KW-0732">Signal</keyword>
<dbReference type="EMBL" id="JAAZWO010000049">
    <property type="protein sequence ID" value="MBC2400104.1"/>
    <property type="molecule type" value="Genomic_DNA"/>
</dbReference>
<sequence>MKNKSTTITLVLVFLLSILFSSVVKAKDKDFINTGTIKFGENIYIGEDEVENSDVISLGGDIYVSGKVNGNVVALAGNIYINGEVSGNVTSIAGTITLNYNSVVKGSTSEIIKDVHLPKWDIKGFFRNKRAAYNYNIILSFIILTLFSILIYKVMPIKVYYITRAIPRNTFKNILYGYIVLLLGILISVALILSLAGIIIIPVLVIMIYILFIVGFASMALYLGEKVRSLLNLNKISKSLSIIIGVGTIELIRSITVFNLGSIFWRIFIIPLCIGIVFTSRFGSYMPLDYWDDKWD</sequence>
<feature type="transmembrane region" description="Helical" evidence="1">
    <location>
        <begin position="173"/>
        <end position="193"/>
    </location>
</feature>
<dbReference type="Proteomes" id="UP000563151">
    <property type="component" value="Unassembled WGS sequence"/>
</dbReference>
<accession>A0A923J2N0</accession>
<name>A0A923J2N0_CLOTT</name>
<evidence type="ECO:0000313" key="3">
    <source>
        <dbReference type="EMBL" id="MBC2400104.1"/>
    </source>
</evidence>
<keyword evidence="1" id="KW-1133">Transmembrane helix</keyword>
<keyword evidence="4" id="KW-1185">Reference proteome</keyword>
<gene>
    <name evidence="3" type="ORF">HGG79_20460</name>
</gene>
<keyword evidence="1" id="KW-0812">Transmembrane</keyword>
<feature type="transmembrane region" description="Helical" evidence="1">
    <location>
        <begin position="133"/>
        <end position="152"/>
    </location>
</feature>